<feature type="region of interest" description="Disordered" evidence="1">
    <location>
        <begin position="29"/>
        <end position="68"/>
    </location>
</feature>
<dbReference type="AlphaFoldDB" id="A0AAV5NZE5"/>
<organism evidence="2 3">
    <name type="scientific">Vibrio penaeicida</name>
    <dbReference type="NCBI Taxonomy" id="104609"/>
    <lineage>
        <taxon>Bacteria</taxon>
        <taxon>Pseudomonadati</taxon>
        <taxon>Pseudomonadota</taxon>
        <taxon>Gammaproteobacteria</taxon>
        <taxon>Vibrionales</taxon>
        <taxon>Vibrionaceae</taxon>
        <taxon>Vibrio</taxon>
    </lineage>
</organism>
<sequence length="68" mass="6769">MIKVTCKQHKTDDSAFNEEKLEKMVSDTAFGRSSGGTAKSLSKAFSSSSTSTSTGTGSGSCAGGAAGV</sequence>
<feature type="compositionally biased region" description="Low complexity" evidence="1">
    <location>
        <begin position="37"/>
        <end position="55"/>
    </location>
</feature>
<name>A0AAV5NZE5_9VIBR</name>
<evidence type="ECO:0000313" key="3">
    <source>
        <dbReference type="Proteomes" id="UP001156690"/>
    </source>
</evidence>
<dbReference type="RefSeq" id="WP_224055636.1">
    <property type="nucleotide sequence ID" value="NZ_AP025145.1"/>
</dbReference>
<comment type="caution">
    <text evidence="2">The sequence shown here is derived from an EMBL/GenBank/DDBJ whole genome shotgun (WGS) entry which is preliminary data.</text>
</comment>
<gene>
    <name evidence="2" type="ORF">GCM10007932_52910</name>
</gene>
<dbReference type="EMBL" id="BSNX01000075">
    <property type="protein sequence ID" value="GLQ75928.1"/>
    <property type="molecule type" value="Genomic_DNA"/>
</dbReference>
<reference evidence="3" key="1">
    <citation type="journal article" date="2019" name="Int. J. Syst. Evol. Microbiol.">
        <title>The Global Catalogue of Microorganisms (GCM) 10K type strain sequencing project: providing services to taxonomists for standard genome sequencing and annotation.</title>
        <authorList>
            <consortium name="The Broad Institute Genomics Platform"/>
            <consortium name="The Broad Institute Genome Sequencing Center for Infectious Disease"/>
            <person name="Wu L."/>
            <person name="Ma J."/>
        </authorList>
    </citation>
    <scope>NUCLEOTIDE SEQUENCE [LARGE SCALE GENOMIC DNA]</scope>
    <source>
        <strain evidence="3">NBRC 15640</strain>
    </source>
</reference>
<evidence type="ECO:0000313" key="2">
    <source>
        <dbReference type="EMBL" id="GLQ75928.1"/>
    </source>
</evidence>
<dbReference type="Proteomes" id="UP001156690">
    <property type="component" value="Unassembled WGS sequence"/>
</dbReference>
<accession>A0AAV5NZE5</accession>
<feature type="compositionally biased region" description="Gly residues" evidence="1">
    <location>
        <begin position="56"/>
        <end position="68"/>
    </location>
</feature>
<evidence type="ECO:0000256" key="1">
    <source>
        <dbReference type="SAM" id="MobiDB-lite"/>
    </source>
</evidence>
<protein>
    <submittedName>
        <fullName evidence="2">Uncharacterized protein</fullName>
    </submittedName>
</protein>
<keyword evidence="3" id="KW-1185">Reference proteome</keyword>
<proteinExistence type="predicted"/>